<evidence type="ECO:0000256" key="2">
    <source>
        <dbReference type="SAM" id="SignalP"/>
    </source>
</evidence>
<dbReference type="AlphaFoldDB" id="A0A549T4W4"/>
<proteinExistence type="predicted"/>
<dbReference type="Proteomes" id="UP000316781">
    <property type="component" value="Unassembled WGS sequence"/>
</dbReference>
<evidence type="ECO:0000313" key="3">
    <source>
        <dbReference type="EMBL" id="TRL36907.1"/>
    </source>
</evidence>
<organism evidence="3 4">
    <name type="scientific">Methylosinus sporium</name>
    <dbReference type="NCBI Taxonomy" id="428"/>
    <lineage>
        <taxon>Bacteria</taxon>
        <taxon>Pseudomonadati</taxon>
        <taxon>Pseudomonadota</taxon>
        <taxon>Alphaproteobacteria</taxon>
        <taxon>Hyphomicrobiales</taxon>
        <taxon>Methylocystaceae</taxon>
        <taxon>Methylosinus</taxon>
    </lineage>
</organism>
<dbReference type="RefSeq" id="WP_142861849.1">
    <property type="nucleotide sequence ID" value="NZ_VJMF01000015.1"/>
</dbReference>
<evidence type="ECO:0000256" key="1">
    <source>
        <dbReference type="SAM" id="MobiDB-lite"/>
    </source>
</evidence>
<protein>
    <submittedName>
        <fullName evidence="3">Uncharacterized protein</fullName>
    </submittedName>
</protein>
<dbReference type="EMBL" id="VJMF01000015">
    <property type="protein sequence ID" value="TRL36907.1"/>
    <property type="molecule type" value="Genomic_DNA"/>
</dbReference>
<feature type="signal peptide" evidence="2">
    <location>
        <begin position="1"/>
        <end position="34"/>
    </location>
</feature>
<comment type="caution">
    <text evidence="3">The sequence shown here is derived from an EMBL/GenBank/DDBJ whole genome shotgun (WGS) entry which is preliminary data.</text>
</comment>
<feature type="compositionally biased region" description="Pro residues" evidence="1">
    <location>
        <begin position="39"/>
        <end position="49"/>
    </location>
</feature>
<accession>A0A549T4W4</accession>
<sequence>MKSVSDSRAARCAGLRVLLACVLSMMALAPAASAANGPDRPPTFEPAAPPALAGKSAQPAQARKRLTKFEARRIRHACQGRANERGLGGPEREAFLGRCYFGRVSTRVERQQCRQEAAARGVERGSLRAYIRDCVRDRLRAKEERKN</sequence>
<gene>
    <name evidence="3" type="ORF">FM996_03425</name>
</gene>
<keyword evidence="2" id="KW-0732">Signal</keyword>
<evidence type="ECO:0000313" key="4">
    <source>
        <dbReference type="Proteomes" id="UP000316781"/>
    </source>
</evidence>
<feature type="region of interest" description="Disordered" evidence="1">
    <location>
        <begin position="33"/>
        <end position="64"/>
    </location>
</feature>
<feature type="chain" id="PRO_5021919993" evidence="2">
    <location>
        <begin position="35"/>
        <end position="147"/>
    </location>
</feature>
<reference evidence="3 4" key="1">
    <citation type="submission" date="2019-07" db="EMBL/GenBank/DDBJ databases">
        <title>Ln-dependent methylotrophs.</title>
        <authorList>
            <person name="Tani A."/>
        </authorList>
    </citation>
    <scope>NUCLEOTIDE SEQUENCE [LARGE SCALE GENOMIC DNA]</scope>
    <source>
        <strain evidence="3 4">SM89A</strain>
    </source>
</reference>
<name>A0A549T4W4_METSR</name>